<dbReference type="DNASU" id="3523089"/>
<evidence type="ECO:0000256" key="3">
    <source>
        <dbReference type="ARBA" id="ARBA00031448"/>
    </source>
</evidence>
<accession>Q47XW0</accession>
<dbReference type="PANTHER" id="PTHR42715:SF10">
    <property type="entry name" value="BETA-GLUCOSIDASE"/>
    <property type="match status" value="1"/>
</dbReference>
<dbReference type="InterPro" id="IPR036881">
    <property type="entry name" value="Glyco_hydro_3_C_sf"/>
</dbReference>
<dbReference type="InterPro" id="IPR001764">
    <property type="entry name" value="Glyco_hydro_3_N"/>
</dbReference>
<dbReference type="EMBL" id="CP000083">
    <property type="protein sequence ID" value="AAZ28827.1"/>
    <property type="molecule type" value="Genomic_DNA"/>
</dbReference>
<evidence type="ECO:0000256" key="2">
    <source>
        <dbReference type="ARBA" id="ARBA00022801"/>
    </source>
</evidence>
<dbReference type="AlphaFoldDB" id="Q47XW0"/>
<dbReference type="PRINTS" id="PR00133">
    <property type="entry name" value="GLHYDRLASE3"/>
</dbReference>
<dbReference type="SMART" id="SM01217">
    <property type="entry name" value="Fn3_like"/>
    <property type="match status" value="1"/>
</dbReference>
<dbReference type="InterPro" id="IPR036962">
    <property type="entry name" value="Glyco_hydro_3_N_sf"/>
</dbReference>
<evidence type="ECO:0000256" key="4">
    <source>
        <dbReference type="ARBA" id="ARBA00032194"/>
    </source>
</evidence>
<evidence type="ECO:0000313" key="8">
    <source>
        <dbReference type="Proteomes" id="UP000000547"/>
    </source>
</evidence>
<dbReference type="InterPro" id="IPR017853">
    <property type="entry name" value="GH"/>
</dbReference>
<dbReference type="Gene3D" id="2.60.40.10">
    <property type="entry name" value="Immunoglobulins"/>
    <property type="match status" value="1"/>
</dbReference>
<dbReference type="Proteomes" id="UP000000547">
    <property type="component" value="Chromosome"/>
</dbReference>
<reference evidence="7" key="1">
    <citation type="journal article" date="2005" name="Proc. Natl. Acad. Sci. U.S.A.">
        <title>The psychrophilic lifestyle as revealed by the genome sequence of Colwellia psychrerythraea 34H through genomic and proteomic analyses.</title>
        <authorList>
            <person name="Methe B.A."/>
            <person name="Nelson K.E."/>
            <person name="Deming J.W."/>
            <person name="Momen B."/>
            <person name="Melamud E."/>
            <person name="Zhang X."/>
            <person name="Moult J."/>
            <person name="Madupu R."/>
            <person name="Nelson W.C."/>
            <person name="Dodson R.J."/>
            <person name="Brinkac L.M."/>
            <person name="Daugherty S.C."/>
            <person name="Durkin A.S."/>
            <person name="DeBoy R.T."/>
            <person name="Kolonay J.F."/>
            <person name="Sullivan S.A."/>
            <person name="Zhou L."/>
            <person name="Davidsen T.M."/>
            <person name="Wu M."/>
            <person name="Huston A.L."/>
            <person name="Lewis M."/>
            <person name="Weaver B."/>
            <person name="Weidman J.F."/>
            <person name="Khouri H."/>
            <person name="Utterback T.R."/>
            <person name="Feldblyum T.V."/>
            <person name="Fraser C.M."/>
        </authorList>
    </citation>
    <scope>NUCLEOTIDE SEQUENCE [LARGE SCALE GENOMIC DNA]</scope>
    <source>
        <strain evidence="7">34H</strain>
    </source>
</reference>
<dbReference type="Pfam" id="PF01915">
    <property type="entry name" value="Glyco_hydro_3_C"/>
    <property type="match status" value="1"/>
</dbReference>
<dbReference type="Pfam" id="PF00933">
    <property type="entry name" value="Glyco_hydro_3"/>
    <property type="match status" value="1"/>
</dbReference>
<gene>
    <name evidence="7" type="ordered locus">CPS_3692</name>
</gene>
<dbReference type="InterPro" id="IPR037524">
    <property type="entry name" value="PA14/GLEYA"/>
</dbReference>
<dbReference type="Pfam" id="PF14310">
    <property type="entry name" value="Fn3-like"/>
    <property type="match status" value="1"/>
</dbReference>
<dbReference type="SUPFAM" id="SSF51445">
    <property type="entry name" value="(Trans)glycosidases"/>
    <property type="match status" value="1"/>
</dbReference>
<comment type="similarity">
    <text evidence="1">Belongs to the glycosyl hydrolase 3 family.</text>
</comment>
<evidence type="ECO:0000256" key="1">
    <source>
        <dbReference type="ARBA" id="ARBA00005336"/>
    </source>
</evidence>
<evidence type="ECO:0000313" key="7">
    <source>
        <dbReference type="EMBL" id="AAZ28827.1"/>
    </source>
</evidence>
<dbReference type="Gene3D" id="3.40.50.1700">
    <property type="entry name" value="Glycoside hydrolase family 3 C-terminal domain"/>
    <property type="match status" value="1"/>
</dbReference>
<evidence type="ECO:0000256" key="5">
    <source>
        <dbReference type="ARBA" id="ARBA00032594"/>
    </source>
</evidence>
<dbReference type="GO" id="GO:0005975">
    <property type="term" value="P:carbohydrate metabolic process"/>
    <property type="evidence" value="ECO:0007669"/>
    <property type="project" value="InterPro"/>
</dbReference>
<proteinExistence type="inferred from homology"/>
<dbReference type="SUPFAM" id="SSF52279">
    <property type="entry name" value="Beta-D-glucan exohydrolase, C-terminal domain"/>
    <property type="match status" value="1"/>
</dbReference>
<dbReference type="PROSITE" id="PS51820">
    <property type="entry name" value="PA14"/>
    <property type="match status" value="1"/>
</dbReference>
<dbReference type="STRING" id="167879.CPS_3692"/>
<dbReference type="InterPro" id="IPR002772">
    <property type="entry name" value="Glyco_hydro_3_C"/>
</dbReference>
<dbReference type="KEGG" id="cps:CPS_3692"/>
<name>Q47XW0_COLP3</name>
<dbReference type="HOGENOM" id="CLU_004542_4_1_6"/>
<dbReference type="InterPro" id="IPR026891">
    <property type="entry name" value="Fn3-like"/>
</dbReference>
<evidence type="ECO:0000259" key="6">
    <source>
        <dbReference type="PROSITE" id="PS51820"/>
    </source>
</evidence>
<organism evidence="7 8">
    <name type="scientific">Colwellia psychrerythraea (strain 34H / ATCC BAA-681)</name>
    <name type="common">Vibrio psychroerythus</name>
    <dbReference type="NCBI Taxonomy" id="167879"/>
    <lineage>
        <taxon>Bacteria</taxon>
        <taxon>Pseudomonadati</taxon>
        <taxon>Pseudomonadota</taxon>
        <taxon>Gammaproteobacteria</taxon>
        <taxon>Alteromonadales</taxon>
        <taxon>Colwelliaceae</taxon>
        <taxon>Colwellia</taxon>
    </lineage>
</organism>
<dbReference type="InterPro" id="IPR013783">
    <property type="entry name" value="Ig-like_fold"/>
</dbReference>
<protein>
    <recommendedName>
        <fullName evidence="5">Beta-D-glucoside glucohydrolase</fullName>
    </recommendedName>
    <alternativeName>
        <fullName evidence="3">Cellobiase</fullName>
    </alternativeName>
    <alternativeName>
        <fullName evidence="4">Gentiobiase</fullName>
    </alternativeName>
</protein>
<dbReference type="PANTHER" id="PTHR42715">
    <property type="entry name" value="BETA-GLUCOSIDASE"/>
    <property type="match status" value="1"/>
</dbReference>
<dbReference type="GO" id="GO:0008422">
    <property type="term" value="F:beta-glucosidase activity"/>
    <property type="evidence" value="ECO:0007669"/>
    <property type="project" value="UniProtKB-ARBA"/>
</dbReference>
<dbReference type="FunFam" id="2.60.40.10:FF:000495">
    <property type="entry name" value="Periplasmic beta-glucosidase"/>
    <property type="match status" value="1"/>
</dbReference>
<keyword evidence="2 7" id="KW-0378">Hydrolase</keyword>
<feature type="domain" description="PA14" evidence="6">
    <location>
        <begin position="416"/>
        <end position="560"/>
    </location>
</feature>
<sequence length="832" mass="91661">MTVEQDVETLLSKMTLPEKVSLAHASGKFHVNAIERVGIPEMWLSDGPHGVRHQIERHTWASAGWTDDHATYLPHLTSVAASWDVEMAHLHGQVLGAEARDRKKDFILGPGVNLARLPLYGRNFEYMGEDPILAAKLVVPQIKAIQANDVAATVKHYALNTQELNRVGVNAKPDERTLREVYLPAFEAAVKEGGVLGMMGSYNQYYGTNANQSKHLVMDILKGEWGYQGVLLTDWHVDINTYDAAVNGLDLEMGTDVADYQDYFLAKPFLAMIQAGKIPESVADEKARRILRVQHTIGMYDDNRSPGARNTKAHQAAARKIATEGVVLLKNEVVGSKTVLPLDKKQVKNILVLGPNADKKHGTGGGSSEVKSLYEITPLEGLKAKFGENVNITVMRARSSELSAIASDYVVSRHWTGTPAWNIAYFNESARVNLQEQSWIVDSNFTAKNSANTQFITMTATIKPLSTGSHQLNVETLGDFQLKINDQIVITHQVDDTDSTSSTSSTNESKVTELSHDIELTAGESYSFEIEYDGSEHFTLGWNAPGELFSSEAEYIAAAKAADVVIYFGGLSHGDDRESIDRVDMKLPNSQDEIISKLIAANKKTVIFLVAGSAVEMPWAKQANAIVWGWYGGMEAGHAFADILTGDVNPSGKMPITLPAHLEDTAPIALNDYNAKESLYSEGVFIGYRWFEQQQIKPTFTFGHGLSYTQFTLTNVNLSASTIVADESITVTVEVKNTGVVAGAEVVQLYLHDKKASVSRPIKELKGFAKVYLAPGESKRVSISLNKRDLSFWDVHTNDWLAEVGEFEVLLGTSLDNIRQKATFTYQNKYEQ</sequence>
<dbReference type="Gene3D" id="3.20.20.300">
    <property type="entry name" value="Glycoside hydrolase, family 3, N-terminal domain"/>
    <property type="match status" value="1"/>
</dbReference>
<dbReference type="CAZy" id="GH3">
    <property type="family name" value="Glycoside Hydrolase Family 3"/>
</dbReference>
<dbReference type="Gene3D" id="2.60.120.260">
    <property type="entry name" value="Galactose-binding domain-like"/>
    <property type="match status" value="1"/>
</dbReference>
<dbReference type="InterPro" id="IPR050288">
    <property type="entry name" value="Cellulose_deg_GH3"/>
</dbReference>
<dbReference type="Pfam" id="PF07691">
    <property type="entry name" value="PA14"/>
    <property type="match status" value="1"/>
</dbReference>
<dbReference type="InterPro" id="IPR011658">
    <property type="entry name" value="PA14_dom"/>
</dbReference>